<feature type="transmembrane region" description="Helical" evidence="1">
    <location>
        <begin position="158"/>
        <end position="183"/>
    </location>
</feature>
<evidence type="ECO:0000313" key="4">
    <source>
        <dbReference type="RefSeq" id="XP_022301002.1"/>
    </source>
</evidence>
<keyword evidence="2" id="KW-0732">Signal</keyword>
<sequence>MTTLMILIVIAFVVNGIDGYNTFDFSFESHTCQSPAHPLNPSTSEVIILSYDGGSISCDHVAFSVLNDPDLLTFELMINPLYHEDPDCSTVLEYRTSLIKKALKTYNCTNIAEDRFTTGMTRNSTFYVQIHEISPYKERARFKLKMLPMGATFSTEDAIAIISGATIGAILLLSLIGFGVCLFRKKSKK</sequence>
<dbReference type="OrthoDB" id="10394657at2759"/>
<proteinExistence type="predicted"/>
<name>A0A8B8BC47_CRAVI</name>
<dbReference type="RefSeq" id="XP_022301002.1">
    <property type="nucleotide sequence ID" value="XM_022445294.1"/>
</dbReference>
<keyword evidence="1" id="KW-0812">Transmembrane</keyword>
<evidence type="ECO:0000256" key="1">
    <source>
        <dbReference type="SAM" id="Phobius"/>
    </source>
</evidence>
<reference evidence="4" key="1">
    <citation type="submission" date="2025-08" db="UniProtKB">
        <authorList>
            <consortium name="RefSeq"/>
        </authorList>
    </citation>
    <scope>IDENTIFICATION</scope>
    <source>
        <tissue evidence="4">Whole sample</tissue>
    </source>
</reference>
<feature type="signal peptide" evidence="2">
    <location>
        <begin position="1"/>
        <end position="19"/>
    </location>
</feature>
<keyword evidence="3" id="KW-1185">Reference proteome</keyword>
<gene>
    <name evidence="4" type="primary">LOC111109210</name>
</gene>
<dbReference type="AlphaFoldDB" id="A0A8B8BC47"/>
<evidence type="ECO:0000256" key="2">
    <source>
        <dbReference type="SAM" id="SignalP"/>
    </source>
</evidence>
<feature type="chain" id="PRO_5034544017" evidence="2">
    <location>
        <begin position="20"/>
        <end position="189"/>
    </location>
</feature>
<accession>A0A8B8BC47</accession>
<evidence type="ECO:0000313" key="3">
    <source>
        <dbReference type="Proteomes" id="UP000694844"/>
    </source>
</evidence>
<keyword evidence="1" id="KW-0472">Membrane</keyword>
<protein>
    <submittedName>
        <fullName evidence="4">Uncharacterized protein LOC111109210</fullName>
    </submittedName>
</protein>
<dbReference type="Proteomes" id="UP000694844">
    <property type="component" value="Chromosome 8"/>
</dbReference>
<dbReference type="KEGG" id="cvn:111109210"/>
<organism evidence="3 4">
    <name type="scientific">Crassostrea virginica</name>
    <name type="common">Eastern oyster</name>
    <dbReference type="NCBI Taxonomy" id="6565"/>
    <lineage>
        <taxon>Eukaryota</taxon>
        <taxon>Metazoa</taxon>
        <taxon>Spiralia</taxon>
        <taxon>Lophotrochozoa</taxon>
        <taxon>Mollusca</taxon>
        <taxon>Bivalvia</taxon>
        <taxon>Autobranchia</taxon>
        <taxon>Pteriomorphia</taxon>
        <taxon>Ostreida</taxon>
        <taxon>Ostreoidea</taxon>
        <taxon>Ostreidae</taxon>
        <taxon>Crassostrea</taxon>
    </lineage>
</organism>
<keyword evidence="1" id="KW-1133">Transmembrane helix</keyword>
<dbReference type="GeneID" id="111109210"/>